<evidence type="ECO:0008006" key="4">
    <source>
        <dbReference type="Google" id="ProtNLM"/>
    </source>
</evidence>
<feature type="transmembrane region" description="Helical" evidence="1">
    <location>
        <begin position="33"/>
        <end position="53"/>
    </location>
</feature>
<comment type="caution">
    <text evidence="2">The sequence shown here is derived from an EMBL/GenBank/DDBJ whole genome shotgun (WGS) entry which is preliminary data.</text>
</comment>
<feature type="transmembrane region" description="Helical" evidence="1">
    <location>
        <begin position="153"/>
        <end position="179"/>
    </location>
</feature>
<evidence type="ECO:0000313" key="3">
    <source>
        <dbReference type="Proteomes" id="UP000244180"/>
    </source>
</evidence>
<feature type="transmembrane region" description="Helical" evidence="1">
    <location>
        <begin position="73"/>
        <end position="92"/>
    </location>
</feature>
<feature type="transmembrane region" description="Helical" evidence="1">
    <location>
        <begin position="112"/>
        <end position="133"/>
    </location>
</feature>
<feature type="transmembrane region" description="Helical" evidence="1">
    <location>
        <begin position="420"/>
        <end position="442"/>
    </location>
</feature>
<feature type="transmembrane region" description="Helical" evidence="1">
    <location>
        <begin position="6"/>
        <end position="26"/>
    </location>
</feature>
<dbReference type="RefSeq" id="WP_272999986.1">
    <property type="nucleotide sequence ID" value="NZ_PEBV01000010.1"/>
</dbReference>
<feature type="transmembrane region" description="Helical" evidence="1">
    <location>
        <begin position="191"/>
        <end position="212"/>
    </location>
</feature>
<keyword evidence="1" id="KW-0812">Transmembrane</keyword>
<proteinExistence type="predicted"/>
<keyword evidence="1" id="KW-0472">Membrane</keyword>
<feature type="transmembrane region" description="Helical" evidence="1">
    <location>
        <begin position="364"/>
        <end position="384"/>
    </location>
</feature>
<sequence length="461" mass="50954">MDIDSLELTIILAACHALVYAAFLLATFRPAFTFFHLFLVTQAVAFALRPLLAVSQGGFSLYGGTWGSYNLGLAYQLLANALVGIGYLVGYLGLGVPRNNPLAWRTRPLTRALWFSFVFGVSMVAWIHVLSKGAWLPTARSVAITEAVPLGKILFPAAVIPLSVSVGLSGFLLYSALVGSRRRRALGEEKANLWTVFTWLLTLLVSILLLSLLFQRGFVLAGFIVVILLLSRVNKLGYIKLGILGILALLVLTQIRPAVVTAVSLITGTSTETPLDRPSFLLRYFLYAPNFDTIDVWPVAISYTEDRGFLMGSTLLAIPARFMPPAARLAVDLRTGVDTLNEFQWGDRYWETRFGFNITLPQELYINFGLLGFPFLTLAGLVGAFMDRKVWSFPALTPYTFYRLFAAFWVGVPVGEVGGIIQWALAYLLFGLGVEILVKVIIFKPRTRRVKDAHPLSHHPC</sequence>
<feature type="transmembrane region" description="Helical" evidence="1">
    <location>
        <begin position="218"/>
        <end position="234"/>
    </location>
</feature>
<dbReference type="Proteomes" id="UP000244180">
    <property type="component" value="Unassembled WGS sequence"/>
</dbReference>
<reference evidence="2 3" key="1">
    <citation type="submission" date="2017-08" db="EMBL/GenBank/DDBJ databases">
        <title>Burning lignite coal seam in the remote Altai Mountains harbors a hydrogen-driven thermophilic microbial community.</title>
        <authorList>
            <person name="Kadnikov V.V."/>
            <person name="Mardanov A.V."/>
            <person name="Ivasenko D."/>
            <person name="Beletsky A.V."/>
            <person name="Karnachuk O.V."/>
            <person name="Ravin N.V."/>
        </authorList>
    </citation>
    <scope>NUCLEOTIDE SEQUENCE [LARGE SCALE GENOMIC DNA]</scope>
    <source>
        <strain evidence="2">AL33</strain>
    </source>
</reference>
<name>A0A2T5GC91_HYDSH</name>
<accession>A0A2T5GC91</accession>
<protein>
    <recommendedName>
        <fullName evidence="4">Oligosaccharide repeat unit polymerase</fullName>
    </recommendedName>
</protein>
<keyword evidence="1" id="KW-1133">Transmembrane helix</keyword>
<feature type="transmembrane region" description="Helical" evidence="1">
    <location>
        <begin position="241"/>
        <end position="266"/>
    </location>
</feature>
<feature type="transmembrane region" description="Helical" evidence="1">
    <location>
        <begin position="396"/>
        <end position="414"/>
    </location>
</feature>
<dbReference type="EMBL" id="PEBV01000010">
    <property type="protein sequence ID" value="PTQ53821.1"/>
    <property type="molecule type" value="Genomic_DNA"/>
</dbReference>
<organism evidence="2 3">
    <name type="scientific">Hydrogenibacillus schlegelii</name>
    <name type="common">Bacillus schlegelii</name>
    <dbReference type="NCBI Taxonomy" id="1484"/>
    <lineage>
        <taxon>Bacteria</taxon>
        <taxon>Bacillati</taxon>
        <taxon>Bacillota</taxon>
        <taxon>Bacilli</taxon>
        <taxon>Bacillales</taxon>
        <taxon>Bacillales Family X. Incertae Sedis</taxon>
        <taxon>Hydrogenibacillus</taxon>
    </lineage>
</organism>
<evidence type="ECO:0000313" key="2">
    <source>
        <dbReference type="EMBL" id="PTQ53821.1"/>
    </source>
</evidence>
<gene>
    <name evidence="2" type="ORF">HSCHL_1449</name>
</gene>
<evidence type="ECO:0000256" key="1">
    <source>
        <dbReference type="SAM" id="Phobius"/>
    </source>
</evidence>
<dbReference type="AlphaFoldDB" id="A0A2T5GC91"/>